<dbReference type="Pfam" id="PF26348">
    <property type="entry name" value="SRA_ScoMcrA"/>
    <property type="match status" value="1"/>
</dbReference>
<name>L9VUN1_9EURY</name>
<organism evidence="3 4">
    <name type="scientific">Natronorubrum sulfidifaciens JCM 14089</name>
    <dbReference type="NCBI Taxonomy" id="1230460"/>
    <lineage>
        <taxon>Archaea</taxon>
        <taxon>Methanobacteriati</taxon>
        <taxon>Methanobacteriota</taxon>
        <taxon>Stenosarchaea group</taxon>
        <taxon>Halobacteria</taxon>
        <taxon>Halobacteriales</taxon>
        <taxon>Natrialbaceae</taxon>
        <taxon>Natronorubrum</taxon>
    </lineage>
</organism>
<accession>L9VUN1</accession>
<dbReference type="Gene3D" id="3.40.50.300">
    <property type="entry name" value="P-loop containing nucleotide triphosphate hydrolases"/>
    <property type="match status" value="1"/>
</dbReference>
<dbReference type="Proteomes" id="UP000011661">
    <property type="component" value="Unassembled WGS sequence"/>
</dbReference>
<dbReference type="OrthoDB" id="9837at2157"/>
<dbReference type="RefSeq" id="WP_008165187.1">
    <property type="nucleotide sequence ID" value="NZ_AOHX01000061.1"/>
</dbReference>
<dbReference type="InterPro" id="IPR011704">
    <property type="entry name" value="ATPase_dyneun-rel_AAA"/>
</dbReference>
<feature type="compositionally biased region" description="Polar residues" evidence="1">
    <location>
        <begin position="317"/>
        <end position="327"/>
    </location>
</feature>
<dbReference type="AlphaFoldDB" id="L9VUN1"/>
<comment type="caution">
    <text evidence="3">The sequence shown here is derived from an EMBL/GenBank/DDBJ whole genome shotgun (WGS) entry which is preliminary data.</text>
</comment>
<dbReference type="CDD" id="cd00009">
    <property type="entry name" value="AAA"/>
    <property type="match status" value="1"/>
</dbReference>
<dbReference type="eggNOG" id="arCOG03779">
    <property type="taxonomic scope" value="Archaea"/>
</dbReference>
<protein>
    <submittedName>
        <fullName evidence="3">ATPase associated with various cellular activities AAA 5</fullName>
    </submittedName>
</protein>
<evidence type="ECO:0000256" key="1">
    <source>
        <dbReference type="SAM" id="MobiDB-lite"/>
    </source>
</evidence>
<dbReference type="SMART" id="SM00382">
    <property type="entry name" value="AAA"/>
    <property type="match status" value="1"/>
</dbReference>
<dbReference type="eggNOG" id="arCOG05522">
    <property type="taxonomic scope" value="Archaea"/>
</dbReference>
<dbReference type="InterPro" id="IPR052934">
    <property type="entry name" value="Methyl-DNA_Rec/Restrict_Enz"/>
</dbReference>
<feature type="domain" description="AAA+ ATPase" evidence="2">
    <location>
        <begin position="900"/>
        <end position="1081"/>
    </location>
</feature>
<evidence type="ECO:0000313" key="3">
    <source>
        <dbReference type="EMBL" id="ELY40687.1"/>
    </source>
</evidence>
<dbReference type="InterPro" id="IPR027417">
    <property type="entry name" value="P-loop_NTPase"/>
</dbReference>
<dbReference type="STRING" id="1230460.C495_17252"/>
<proteinExistence type="predicted"/>
<dbReference type="InterPro" id="IPR058712">
    <property type="entry name" value="SRA_ScoMcrA"/>
</dbReference>
<dbReference type="GO" id="GO:0005524">
    <property type="term" value="F:ATP binding"/>
    <property type="evidence" value="ECO:0007669"/>
    <property type="project" value="InterPro"/>
</dbReference>
<sequence>MTDERRMSTVRFYGGIEKRLDIFTDLLSHLTQSTENTEGVPRHEVVDWIIAETNAKTPDSVADRLNFIEELGLIESQDDTYSCTRTGRCYLRERDPIVLYNALRTSVKGFDTIVRALALESRTDEDLMELLVGEFEECQMKTPGVVTRHREWLQMIGYVERTDEHNQLTEAGEAVADQLHGVSAVELEPGSTYNRQTLHTEYGGSIQGGIAPSRDAPVVFLFTGGTGEEHGYQDVIRSDGTVIYTGEGQVGDMEMKRGNRAIRSHLEHGRELHFFTMETEGVQYVGQFMYAGHFFEEISDSNGNARNGIRFKLAPVTTDQTSHQPTATDDRPSRNSDLRQFTDPTVYQVPVKNGDGPIRTNFDRTVIEGVPRSEVEAVYDPPIEHDTLRVWGNQEDEPATEGDCLLFADREGRRGGEYTIIARVAHATVLDQERAVAFTDAVGWGDVTDVVFPHVMFLEPIYEAELDRESFWDTLGFKGWPNDTFSAINFDRNGSTFHDEYASTKTFIDQIKGRQLYSENNDTISEYDSLEHALEDVHSKLTHGEDESAWLKNHIGEAVIKDWSDALRGFRPADEVDPDTAAKLDQIRRTYEHLESELETKAAELGVGTLDAFTPAQTLFLCGIRLVQDDSDMSGPFNQPRLNSVLEEAYTTPDERPDQPSNVDHPLATHIQTTEPGIYKFTAPPDYWLTAVEFASISFETSSRDQWDRLENGDVVLFHSRAKPANTDHSDQPSGVIGAGIIGETFEKSDPWWWDEHQETKTFPMVASLERMFLTGAVEDIDTTRNITEKEPAVIEHQLSALTADCLPIESANQLCMNASGTAFPVQSMFGAFRTDDGKIDYDRPIALLEAMATDLTEVAPINPHKPLESTLPDDILEGLHFEDDLGEKILEQISTALRAGKHILLTGPPGTGKTEIAERVCEHLAETHPYLYSDFEMTTATADWSTFDTVGGYMPSESTEDGEDLSFTPGIVLNRLKNTQTGTQSNDLVVIDELNRADIDKAFGQLFTLLSGQSVQLPYTVEGREVELTTYDDLEGVPTSNQYIVPNSWRIFATMNAYDKTSLYEMSYAFMRRFAFVRVPAPTLPEATDSDDPVEDIVLDYAEAWDLEITRREAGAVGRVWRQANTAVEERSIGPAIIKDVLEYVTQHPDDHLPYHLTQAVISYIFPQLEGVPKRNTIVRELASVPDIETSLLHGAAREMLQVSLATNE</sequence>
<gene>
    <name evidence="3" type="ORF">C495_17252</name>
</gene>
<dbReference type="PATRIC" id="fig|1230460.4.peg.3490"/>
<evidence type="ECO:0000313" key="4">
    <source>
        <dbReference type="Proteomes" id="UP000011661"/>
    </source>
</evidence>
<dbReference type="InterPro" id="IPR003593">
    <property type="entry name" value="AAA+_ATPase"/>
</dbReference>
<reference evidence="3 4" key="1">
    <citation type="journal article" date="2014" name="PLoS Genet.">
        <title>Phylogenetically driven sequencing of extremely halophilic archaea reveals strategies for static and dynamic osmo-response.</title>
        <authorList>
            <person name="Becker E.A."/>
            <person name="Seitzer P.M."/>
            <person name="Tritt A."/>
            <person name="Larsen D."/>
            <person name="Krusor M."/>
            <person name="Yao A.I."/>
            <person name="Wu D."/>
            <person name="Madern D."/>
            <person name="Eisen J.A."/>
            <person name="Darling A.E."/>
            <person name="Facciotti M.T."/>
        </authorList>
    </citation>
    <scope>NUCLEOTIDE SEQUENCE [LARGE SCALE GENOMIC DNA]</scope>
    <source>
        <strain evidence="3 4">JCM 14089</strain>
    </source>
</reference>
<dbReference type="PANTHER" id="PTHR37291:SF1">
    <property type="entry name" value="TYPE IV METHYL-DIRECTED RESTRICTION ENZYME ECOKMCRB SUBUNIT"/>
    <property type="match status" value="1"/>
</dbReference>
<dbReference type="GO" id="GO:0016887">
    <property type="term" value="F:ATP hydrolysis activity"/>
    <property type="evidence" value="ECO:0007669"/>
    <property type="project" value="InterPro"/>
</dbReference>
<feature type="compositionally biased region" description="Basic and acidic residues" evidence="1">
    <location>
        <begin position="328"/>
        <end position="337"/>
    </location>
</feature>
<dbReference type="Pfam" id="PF07728">
    <property type="entry name" value="AAA_5"/>
    <property type="match status" value="1"/>
</dbReference>
<dbReference type="EMBL" id="AOHX01000061">
    <property type="protein sequence ID" value="ELY40687.1"/>
    <property type="molecule type" value="Genomic_DNA"/>
</dbReference>
<evidence type="ECO:0000259" key="2">
    <source>
        <dbReference type="SMART" id="SM00382"/>
    </source>
</evidence>
<dbReference type="PANTHER" id="PTHR37291">
    <property type="entry name" value="5-METHYLCYTOSINE-SPECIFIC RESTRICTION ENZYME B"/>
    <property type="match status" value="1"/>
</dbReference>
<keyword evidence="4" id="KW-1185">Reference proteome</keyword>
<feature type="region of interest" description="Disordered" evidence="1">
    <location>
        <begin position="314"/>
        <end position="339"/>
    </location>
</feature>
<dbReference type="SUPFAM" id="SSF52540">
    <property type="entry name" value="P-loop containing nucleoside triphosphate hydrolases"/>
    <property type="match status" value="1"/>
</dbReference>